<dbReference type="RefSeq" id="WP_146819367.1">
    <property type="nucleotide sequence ID" value="NZ_BJYK01000004.1"/>
</dbReference>
<dbReference type="PANTHER" id="PTHR30250:SF10">
    <property type="entry name" value="LIPOPOLYSACCHARIDE BIOSYNTHESIS PROTEIN WZXC"/>
    <property type="match status" value="1"/>
</dbReference>
<evidence type="ECO:0000313" key="9">
    <source>
        <dbReference type="EMBL" id="GEN79726.1"/>
    </source>
</evidence>
<evidence type="ECO:0000256" key="5">
    <source>
        <dbReference type="ARBA" id="ARBA00022989"/>
    </source>
</evidence>
<evidence type="ECO:0000256" key="8">
    <source>
        <dbReference type="SAM" id="Phobius"/>
    </source>
</evidence>
<feature type="transmembrane region" description="Helical" evidence="8">
    <location>
        <begin position="225"/>
        <end position="243"/>
    </location>
</feature>
<keyword evidence="4 8" id="KW-0812">Transmembrane</keyword>
<feature type="transmembrane region" description="Helical" evidence="8">
    <location>
        <begin position="339"/>
        <end position="358"/>
    </location>
</feature>
<dbReference type="OrthoDB" id="9770347at2"/>
<dbReference type="AlphaFoldDB" id="A0A511YX64"/>
<evidence type="ECO:0000256" key="3">
    <source>
        <dbReference type="ARBA" id="ARBA00022475"/>
    </source>
</evidence>
<evidence type="ECO:0000256" key="6">
    <source>
        <dbReference type="ARBA" id="ARBA00023136"/>
    </source>
</evidence>
<evidence type="ECO:0000256" key="7">
    <source>
        <dbReference type="SAM" id="MobiDB-lite"/>
    </source>
</evidence>
<reference evidence="9 10" key="1">
    <citation type="submission" date="2019-07" db="EMBL/GenBank/DDBJ databases">
        <title>Whole genome shotgun sequence of Actinotalea fermentans NBRC 105374.</title>
        <authorList>
            <person name="Hosoyama A."/>
            <person name="Uohara A."/>
            <person name="Ohji S."/>
            <person name="Ichikawa N."/>
        </authorList>
    </citation>
    <scope>NUCLEOTIDE SEQUENCE [LARGE SCALE GENOMIC DNA]</scope>
    <source>
        <strain evidence="9 10">NBRC 105374</strain>
    </source>
</reference>
<comment type="similarity">
    <text evidence="2">Belongs to the polysaccharide synthase family.</text>
</comment>
<dbReference type="InterPro" id="IPR050833">
    <property type="entry name" value="Poly_Biosynth_Transport"/>
</dbReference>
<gene>
    <name evidence="9" type="ORF">AFE02nite_14600</name>
</gene>
<keyword evidence="6 8" id="KW-0472">Membrane</keyword>
<feature type="transmembrane region" description="Helical" evidence="8">
    <location>
        <begin position="496"/>
        <end position="516"/>
    </location>
</feature>
<comment type="caution">
    <text evidence="9">The sequence shown here is derived from an EMBL/GenBank/DDBJ whole genome shotgun (WGS) entry which is preliminary data.</text>
</comment>
<protein>
    <submittedName>
        <fullName evidence="9">Lipopolysaccharide biosynthesis protein</fullName>
    </submittedName>
</protein>
<evidence type="ECO:0000313" key="10">
    <source>
        <dbReference type="Proteomes" id="UP000321484"/>
    </source>
</evidence>
<feature type="region of interest" description="Disordered" evidence="7">
    <location>
        <begin position="1"/>
        <end position="49"/>
    </location>
</feature>
<dbReference type="EMBL" id="BJYK01000004">
    <property type="protein sequence ID" value="GEN79726.1"/>
    <property type="molecule type" value="Genomic_DNA"/>
</dbReference>
<sequence>MSDSPRHRTAEPASSAPSPATVQTGLSPDPADAVDSGEPPTRDSAFTPDASGLVSARGLASATRWMVVGRLVTQGSRFLVSVILARLLSPEAFGVVAVAMTTIVALEIVKDLGTGAALIQRQQVDQRLLSSVFYLNVVAGFVAAGLMAVGAPLIADFFATPDATTVVQAFSLVLAVGGLTQVHHALLRRRMRFGGVAAVEMVAALTNGVVSIVLALLGAGVWSMVWGNLAGTVTGSAVAWVASGWRPSRQLRRADLRAIAGFSLNTAAYNVTTFALENTDKILVGRWLGTAPLGVYTLAQRTISYPLESISKVLMQVLFPAFARAQDDNATLRKGYSRAVGAIAFVTLPVMVGAAVVAEPMVHAVLGEKWVGLIPLLWFMAPAGALGALVSAVNTIYSAKGRADWMFRWGLASGAVRLAAFAIGLQWDLQGLAIAYLVVMVVETPVGYAIVLRLIEMPLRAMARVLAPYFVMTAAMAAGAWLTVRLLESTGATPWAQLGAAVGVGALVYGGLALWIRPPALRDVRTLATSRG</sequence>
<feature type="transmembrane region" description="Helical" evidence="8">
    <location>
        <begin position="198"/>
        <end position="219"/>
    </location>
</feature>
<dbReference type="Pfam" id="PF13440">
    <property type="entry name" value="Polysacc_synt_3"/>
    <property type="match status" value="1"/>
</dbReference>
<evidence type="ECO:0000256" key="4">
    <source>
        <dbReference type="ARBA" id="ARBA00022692"/>
    </source>
</evidence>
<dbReference type="CDD" id="cd13127">
    <property type="entry name" value="MATE_tuaB_like"/>
    <property type="match status" value="1"/>
</dbReference>
<organism evidence="9 10">
    <name type="scientific">Actinotalea fermentans</name>
    <dbReference type="NCBI Taxonomy" id="43671"/>
    <lineage>
        <taxon>Bacteria</taxon>
        <taxon>Bacillati</taxon>
        <taxon>Actinomycetota</taxon>
        <taxon>Actinomycetes</taxon>
        <taxon>Micrococcales</taxon>
        <taxon>Cellulomonadaceae</taxon>
        <taxon>Actinotalea</taxon>
    </lineage>
</organism>
<feature type="compositionally biased region" description="Basic and acidic residues" evidence="7">
    <location>
        <begin position="1"/>
        <end position="10"/>
    </location>
</feature>
<proteinExistence type="inferred from homology"/>
<keyword evidence="10" id="KW-1185">Reference proteome</keyword>
<feature type="transmembrane region" description="Helical" evidence="8">
    <location>
        <begin position="433"/>
        <end position="454"/>
    </location>
</feature>
<evidence type="ECO:0000256" key="2">
    <source>
        <dbReference type="ARBA" id="ARBA00007430"/>
    </source>
</evidence>
<feature type="transmembrane region" description="Helical" evidence="8">
    <location>
        <begin position="466"/>
        <end position="484"/>
    </location>
</feature>
<feature type="transmembrane region" description="Helical" evidence="8">
    <location>
        <begin position="370"/>
        <end position="397"/>
    </location>
</feature>
<feature type="transmembrane region" description="Helical" evidence="8">
    <location>
        <begin position="409"/>
        <end position="427"/>
    </location>
</feature>
<feature type="transmembrane region" description="Helical" evidence="8">
    <location>
        <begin position="166"/>
        <end position="186"/>
    </location>
</feature>
<accession>A0A511YX64</accession>
<keyword evidence="3" id="KW-1003">Cell membrane</keyword>
<feature type="transmembrane region" description="Helical" evidence="8">
    <location>
        <begin position="133"/>
        <end position="154"/>
    </location>
</feature>
<dbReference type="Proteomes" id="UP000321484">
    <property type="component" value="Unassembled WGS sequence"/>
</dbReference>
<keyword evidence="5 8" id="KW-1133">Transmembrane helix</keyword>
<name>A0A511YX64_9CELL</name>
<comment type="subcellular location">
    <subcellularLocation>
        <location evidence="1">Cell membrane</location>
        <topology evidence="1">Multi-pass membrane protein</topology>
    </subcellularLocation>
</comment>
<dbReference type="PANTHER" id="PTHR30250">
    <property type="entry name" value="PST FAMILY PREDICTED COLANIC ACID TRANSPORTER"/>
    <property type="match status" value="1"/>
</dbReference>
<dbReference type="GO" id="GO:0005886">
    <property type="term" value="C:plasma membrane"/>
    <property type="evidence" value="ECO:0007669"/>
    <property type="project" value="UniProtKB-SubCell"/>
</dbReference>
<evidence type="ECO:0000256" key="1">
    <source>
        <dbReference type="ARBA" id="ARBA00004651"/>
    </source>
</evidence>